<evidence type="ECO:0000313" key="3">
    <source>
        <dbReference type="Proteomes" id="UP000322079"/>
    </source>
</evidence>
<keyword evidence="3" id="KW-1185">Reference proteome</keyword>
<reference evidence="2 3" key="1">
    <citation type="submission" date="2019-08" db="EMBL/GenBank/DDBJ databases">
        <title>Chromobacterium paludis, a novel bacterium isolated from a Maryland marsh pond.</title>
        <authorList>
            <person name="Blackburn M.B."/>
            <person name="Gundersen-Rindal D.E."/>
        </authorList>
    </citation>
    <scope>NUCLEOTIDE SEQUENCE [LARGE SCALE GENOMIC DNA]</scope>
    <source>
        <strain evidence="3">IIBBL 257-1</strain>
    </source>
</reference>
<dbReference type="Proteomes" id="UP000322079">
    <property type="component" value="Chromosome"/>
</dbReference>
<accession>A0A5C1DHY9</accession>
<feature type="region of interest" description="Disordered" evidence="1">
    <location>
        <begin position="1"/>
        <end position="25"/>
    </location>
</feature>
<protein>
    <submittedName>
        <fullName evidence="2">Uncharacterized protein</fullName>
    </submittedName>
</protein>
<dbReference type="AlphaFoldDB" id="A0A5C1DHY9"/>
<gene>
    <name evidence="2" type="ORF">FYK34_12250</name>
</gene>
<sequence>MGKSIDSLISRLGAPRPPLGSMPASAQRSVAAALSGEMALELLALAAVFENSSEALAGELLGAAIADAWEALDDGQMLRATQACRDILSGAAGGGMRRH</sequence>
<organism evidence="2 3">
    <name type="scientific">Chromobacterium paludis</name>
    <dbReference type="NCBI Taxonomy" id="2605945"/>
    <lineage>
        <taxon>Bacteria</taxon>
        <taxon>Pseudomonadati</taxon>
        <taxon>Pseudomonadota</taxon>
        <taxon>Betaproteobacteria</taxon>
        <taxon>Neisseriales</taxon>
        <taxon>Chromobacteriaceae</taxon>
        <taxon>Chromobacterium</taxon>
    </lineage>
</organism>
<proteinExistence type="predicted"/>
<name>A0A5C1DHY9_9NEIS</name>
<evidence type="ECO:0000256" key="1">
    <source>
        <dbReference type="SAM" id="MobiDB-lite"/>
    </source>
</evidence>
<dbReference type="EMBL" id="CP043473">
    <property type="protein sequence ID" value="QEL56272.1"/>
    <property type="molecule type" value="Genomic_DNA"/>
</dbReference>
<dbReference type="KEGG" id="chrm:FYK34_12250"/>
<evidence type="ECO:0000313" key="2">
    <source>
        <dbReference type="EMBL" id="QEL56272.1"/>
    </source>
</evidence>
<dbReference type="RefSeq" id="WP_149296841.1">
    <property type="nucleotide sequence ID" value="NZ_CP043473.1"/>
</dbReference>